<dbReference type="Gene3D" id="1.25.40.10">
    <property type="entry name" value="Tetratricopeptide repeat domain"/>
    <property type="match status" value="1"/>
</dbReference>
<dbReference type="Proteomes" id="UP001382935">
    <property type="component" value="Chromosome"/>
</dbReference>
<evidence type="ECO:0000313" key="3">
    <source>
        <dbReference type="EMBL" id="WWM70134.1"/>
    </source>
</evidence>
<dbReference type="PROSITE" id="PS50005">
    <property type="entry name" value="TPR"/>
    <property type="match status" value="2"/>
</dbReference>
<feature type="repeat" description="TPR" evidence="1">
    <location>
        <begin position="39"/>
        <end position="72"/>
    </location>
</feature>
<dbReference type="InterPro" id="IPR027381">
    <property type="entry name" value="LytR/CpsA/Psr_C"/>
</dbReference>
<dbReference type="RefSeq" id="WP_338502751.1">
    <property type="nucleotide sequence ID" value="NZ_CP145607.1"/>
</dbReference>
<feature type="repeat" description="TPR" evidence="1">
    <location>
        <begin position="73"/>
        <end position="106"/>
    </location>
</feature>
<reference evidence="3 4" key="1">
    <citation type="submission" date="2024-02" db="EMBL/GenBank/DDBJ databases">
        <title>Full genome sequence of Sphingomonas kaistensis.</title>
        <authorList>
            <person name="Poletto B.L."/>
            <person name="Silva G."/>
            <person name="Galante D."/>
            <person name="Campos K.R."/>
            <person name="Santos M.B.N."/>
            <person name="Sacchi C.T."/>
        </authorList>
    </citation>
    <scope>NUCLEOTIDE SEQUENCE [LARGE SCALE GENOMIC DNA]</scope>
    <source>
        <strain evidence="3 4">MA4R</strain>
    </source>
</reference>
<dbReference type="Pfam" id="PF13399">
    <property type="entry name" value="LytR_C"/>
    <property type="match status" value="1"/>
</dbReference>
<organism evidence="3 4">
    <name type="scientific">Sphingomonas kaistensis</name>
    <dbReference type="NCBI Taxonomy" id="298708"/>
    <lineage>
        <taxon>Bacteria</taxon>
        <taxon>Pseudomonadati</taxon>
        <taxon>Pseudomonadota</taxon>
        <taxon>Alphaproteobacteria</taxon>
        <taxon>Sphingomonadales</taxon>
        <taxon>Sphingomonadaceae</taxon>
        <taxon>Sphingomonas</taxon>
    </lineage>
</organism>
<dbReference type="InterPro" id="IPR019734">
    <property type="entry name" value="TPR_rpt"/>
</dbReference>
<sequence>MKTPALPLAAVLLLPACGANRTVAVRPLPTALAAGAHPASFRIAEANGHLALGNVALALEGFRRALREDPENAASLVGMANCYDLMGRNDLSRSAFEKALALQPRDQTILAAFAQSLTRAGATQEAAQVRREGTLQAGKAAAPGPSLAESILAASKAGASLLSAGGVSFAASHAPLAQRHSPRGAAYLERTALGETLLVTGKAPHWKPLPVMAAKGSAMPAKPSSRMAAAPVVKLTIHNAGSTDGAAARARLYLQKLGWSKIAIANGTHALERTELLYPAALAKAGERLARQLRIPVVTRQTETLDRIVLRLGRDAASAKRS</sequence>
<proteinExistence type="predicted"/>
<protein>
    <submittedName>
        <fullName evidence="3">LytR C-terminal domain-containing protein</fullName>
    </submittedName>
</protein>
<accession>A0ABZ2G254</accession>
<dbReference type="Gene3D" id="3.30.70.2390">
    <property type="match status" value="1"/>
</dbReference>
<name>A0ABZ2G254_9SPHN</name>
<keyword evidence="1" id="KW-0802">TPR repeat</keyword>
<evidence type="ECO:0000313" key="4">
    <source>
        <dbReference type="Proteomes" id="UP001382935"/>
    </source>
</evidence>
<gene>
    <name evidence="3" type="ORF">V6R86_05420</name>
</gene>
<feature type="domain" description="LytR/CpsA/Psr regulator C-terminal" evidence="2">
    <location>
        <begin position="233"/>
        <end position="315"/>
    </location>
</feature>
<dbReference type="SMART" id="SM00028">
    <property type="entry name" value="TPR"/>
    <property type="match status" value="2"/>
</dbReference>
<evidence type="ECO:0000256" key="1">
    <source>
        <dbReference type="PROSITE-ProRule" id="PRU00339"/>
    </source>
</evidence>
<keyword evidence="4" id="KW-1185">Reference proteome</keyword>
<dbReference type="EMBL" id="CP145607">
    <property type="protein sequence ID" value="WWM70134.1"/>
    <property type="molecule type" value="Genomic_DNA"/>
</dbReference>
<dbReference type="SUPFAM" id="SSF48452">
    <property type="entry name" value="TPR-like"/>
    <property type="match status" value="1"/>
</dbReference>
<evidence type="ECO:0000259" key="2">
    <source>
        <dbReference type="Pfam" id="PF13399"/>
    </source>
</evidence>
<dbReference type="InterPro" id="IPR011990">
    <property type="entry name" value="TPR-like_helical_dom_sf"/>
</dbReference>